<keyword evidence="3" id="KW-0862">Zinc</keyword>
<feature type="region of interest" description="Disordered" evidence="4">
    <location>
        <begin position="343"/>
        <end position="423"/>
    </location>
</feature>
<dbReference type="WBParaSite" id="ALUE_0000359701-mRNA-1">
    <property type="protein sequence ID" value="ALUE_0000359701-mRNA-1"/>
    <property type="gene ID" value="ALUE_0000359701"/>
</dbReference>
<comment type="subcellular location">
    <subcellularLocation>
        <location evidence="1">Nucleus</location>
    </subcellularLocation>
</comment>
<evidence type="ECO:0000259" key="5">
    <source>
        <dbReference type="PROSITE" id="PS50013"/>
    </source>
</evidence>
<keyword evidence="3" id="KW-0479">Metal-binding</keyword>
<name>A0A0M3HP46_ASCLU</name>
<dbReference type="PROSITE" id="PS50157">
    <property type="entry name" value="ZINC_FINGER_C2H2_2"/>
    <property type="match status" value="1"/>
</dbReference>
<dbReference type="PROSITE" id="PS00028">
    <property type="entry name" value="ZINC_FINGER_C2H2_1"/>
    <property type="match status" value="1"/>
</dbReference>
<feature type="compositionally biased region" description="Basic and acidic residues" evidence="4">
    <location>
        <begin position="364"/>
        <end position="390"/>
    </location>
</feature>
<dbReference type="InterPro" id="IPR051219">
    <property type="entry name" value="Heterochromatin_chromo-domain"/>
</dbReference>
<dbReference type="InterPro" id="IPR023779">
    <property type="entry name" value="Chromodomain_CS"/>
</dbReference>
<evidence type="ECO:0000256" key="4">
    <source>
        <dbReference type="SAM" id="MobiDB-lite"/>
    </source>
</evidence>
<keyword evidence="3" id="KW-0863">Zinc-finger</keyword>
<feature type="domain" description="C2H2-type" evidence="6">
    <location>
        <begin position="49"/>
        <end position="77"/>
    </location>
</feature>
<dbReference type="Proteomes" id="UP000036681">
    <property type="component" value="Unplaced"/>
</dbReference>
<sequence length="501" mass="56558">MMRKNRKRQSPSPSQARTTTKVQRLSHDRYAQVKNHEATGNQDEYQRRIMCPVCENKFNALRELVAHSREMHASDKNKFTIHNECLSGAEFKKWMSTKRCSLIGPVVLLNRQADVTDYRCSFISADKSKGSDSRPVCTAFLTTTTLSNGFVQTEYCTDHLGHDYQPQTTTEHGYGCSVRTKSVATRKVETSATKEGTTTTAVKEATVVQMKTMEEDQRTKETLSPAVVLIGEQPATSVMRCEAEPMSKAADDEKATPIESDEKFNWGDELELEDEEFLVDKIVDKRTFNGVLQYRVKWKGYENDEDDTWEPLSNLYEAISLITAFEESLKEKEELTRRARNEQAVELKQGSEEASAALIGNSEKTSKTKSDNVEVTGDAKDTKEVGERADLPAPTEKQMDKRDDSVKELRKQPEKRSLKESVANERSVVPQRAVGVYGVHEGFKISKVVGIWRDAGDQSVSAVVQYDDLSFEVIPTEVLIDFAPKVYFVIGQQRRKLFVGT</sequence>
<dbReference type="SUPFAM" id="SSF54160">
    <property type="entry name" value="Chromo domain-like"/>
    <property type="match status" value="1"/>
</dbReference>
<feature type="compositionally biased region" description="Polar residues" evidence="4">
    <location>
        <begin position="10"/>
        <end position="23"/>
    </location>
</feature>
<evidence type="ECO:0000313" key="8">
    <source>
        <dbReference type="WBParaSite" id="ALUE_0000359701-mRNA-1"/>
    </source>
</evidence>
<feature type="domain" description="Chromo" evidence="5">
    <location>
        <begin position="277"/>
        <end position="337"/>
    </location>
</feature>
<protein>
    <submittedName>
        <fullName evidence="8">Chromo domain-containing protein</fullName>
    </submittedName>
</protein>
<dbReference type="InterPro" id="IPR000953">
    <property type="entry name" value="Chromo/chromo_shadow_dom"/>
</dbReference>
<evidence type="ECO:0000259" key="6">
    <source>
        <dbReference type="PROSITE" id="PS50157"/>
    </source>
</evidence>
<dbReference type="InterPro" id="IPR013087">
    <property type="entry name" value="Znf_C2H2_type"/>
</dbReference>
<dbReference type="GO" id="GO:0008270">
    <property type="term" value="F:zinc ion binding"/>
    <property type="evidence" value="ECO:0007669"/>
    <property type="project" value="UniProtKB-KW"/>
</dbReference>
<evidence type="ECO:0000256" key="3">
    <source>
        <dbReference type="PROSITE-ProRule" id="PRU00042"/>
    </source>
</evidence>
<dbReference type="PRINTS" id="PR00504">
    <property type="entry name" value="CHROMODOMAIN"/>
</dbReference>
<dbReference type="InterPro" id="IPR016197">
    <property type="entry name" value="Chromo-like_dom_sf"/>
</dbReference>
<reference evidence="8" key="1">
    <citation type="submission" date="2017-02" db="UniProtKB">
        <authorList>
            <consortium name="WormBaseParasite"/>
        </authorList>
    </citation>
    <scope>IDENTIFICATION</scope>
</reference>
<feature type="compositionally biased region" description="Basic and acidic residues" evidence="4">
    <location>
        <begin position="25"/>
        <end position="37"/>
    </location>
</feature>
<evidence type="ECO:0000313" key="7">
    <source>
        <dbReference type="Proteomes" id="UP000036681"/>
    </source>
</evidence>
<dbReference type="PROSITE" id="PS50013">
    <property type="entry name" value="CHROMO_2"/>
    <property type="match status" value="1"/>
</dbReference>
<keyword evidence="7" id="KW-1185">Reference proteome</keyword>
<dbReference type="Pfam" id="PF00385">
    <property type="entry name" value="Chromo"/>
    <property type="match status" value="1"/>
</dbReference>
<evidence type="ECO:0000256" key="2">
    <source>
        <dbReference type="ARBA" id="ARBA00023242"/>
    </source>
</evidence>
<dbReference type="PANTHER" id="PTHR22812">
    <property type="entry name" value="CHROMOBOX PROTEIN"/>
    <property type="match status" value="1"/>
</dbReference>
<dbReference type="GO" id="GO:0005634">
    <property type="term" value="C:nucleus"/>
    <property type="evidence" value="ECO:0007669"/>
    <property type="project" value="UniProtKB-SubCell"/>
</dbReference>
<feature type="region of interest" description="Disordered" evidence="4">
    <location>
        <begin position="1"/>
        <end position="39"/>
    </location>
</feature>
<accession>A0A0M3HP46</accession>
<dbReference type="AlphaFoldDB" id="A0A0M3HP46"/>
<dbReference type="InterPro" id="IPR017984">
    <property type="entry name" value="Chromo_dom_subgr"/>
</dbReference>
<dbReference type="InterPro" id="IPR023780">
    <property type="entry name" value="Chromo_domain"/>
</dbReference>
<dbReference type="PROSITE" id="PS00598">
    <property type="entry name" value="CHROMO_1"/>
    <property type="match status" value="1"/>
</dbReference>
<dbReference type="CDD" id="cd00024">
    <property type="entry name" value="CD_CSD"/>
    <property type="match status" value="1"/>
</dbReference>
<dbReference type="Gene3D" id="2.40.50.40">
    <property type="match status" value="1"/>
</dbReference>
<dbReference type="SMART" id="SM00298">
    <property type="entry name" value="CHROMO"/>
    <property type="match status" value="1"/>
</dbReference>
<keyword evidence="2" id="KW-0539">Nucleus</keyword>
<proteinExistence type="predicted"/>
<evidence type="ECO:0000256" key="1">
    <source>
        <dbReference type="ARBA" id="ARBA00004123"/>
    </source>
</evidence>
<feature type="compositionally biased region" description="Basic and acidic residues" evidence="4">
    <location>
        <begin position="397"/>
        <end position="423"/>
    </location>
</feature>
<organism evidence="7 8">
    <name type="scientific">Ascaris lumbricoides</name>
    <name type="common">Giant roundworm</name>
    <dbReference type="NCBI Taxonomy" id="6252"/>
    <lineage>
        <taxon>Eukaryota</taxon>
        <taxon>Metazoa</taxon>
        <taxon>Ecdysozoa</taxon>
        <taxon>Nematoda</taxon>
        <taxon>Chromadorea</taxon>
        <taxon>Rhabditida</taxon>
        <taxon>Spirurina</taxon>
        <taxon>Ascaridomorpha</taxon>
        <taxon>Ascaridoidea</taxon>
        <taxon>Ascarididae</taxon>
        <taxon>Ascaris</taxon>
    </lineage>
</organism>